<sequence length="129" mass="15560">FPKRLKIEIRRNVENWEFEDKIAFSKYSTHQVMLKAHTLEQTLKNKISALLNRKEIRDAFDIEFILRRGISLPPLSAMQVRTILNRLSEFKDRDFKVTLGSIIEDELRSYYFENRFTYLEEQLNFLLKT</sequence>
<accession>A0A7V4U267</accession>
<protein>
    <recommendedName>
        <fullName evidence="2">Nucleotidyl transferase AbiEii/AbiGii toxin family protein</fullName>
    </recommendedName>
</protein>
<evidence type="ECO:0000313" key="1">
    <source>
        <dbReference type="EMBL" id="HGY56646.1"/>
    </source>
</evidence>
<dbReference type="Proteomes" id="UP000885779">
    <property type="component" value="Unassembled WGS sequence"/>
</dbReference>
<dbReference type="Pfam" id="PF08843">
    <property type="entry name" value="AbiEii"/>
    <property type="match status" value="1"/>
</dbReference>
<gene>
    <name evidence="1" type="ORF">ENK44_13130</name>
</gene>
<evidence type="ECO:0008006" key="2">
    <source>
        <dbReference type="Google" id="ProtNLM"/>
    </source>
</evidence>
<organism evidence="1">
    <name type="scientific">Caldithrix abyssi</name>
    <dbReference type="NCBI Taxonomy" id="187145"/>
    <lineage>
        <taxon>Bacteria</taxon>
        <taxon>Pseudomonadati</taxon>
        <taxon>Calditrichota</taxon>
        <taxon>Calditrichia</taxon>
        <taxon>Calditrichales</taxon>
        <taxon>Calditrichaceae</taxon>
        <taxon>Caldithrix</taxon>
    </lineage>
</organism>
<dbReference type="InterPro" id="IPR014942">
    <property type="entry name" value="AbiEii"/>
</dbReference>
<comment type="caution">
    <text evidence="1">The sequence shown here is derived from an EMBL/GenBank/DDBJ whole genome shotgun (WGS) entry which is preliminary data.</text>
</comment>
<name>A0A7V4U267_CALAY</name>
<dbReference type="EMBL" id="DRQG01000118">
    <property type="protein sequence ID" value="HGY56646.1"/>
    <property type="molecule type" value="Genomic_DNA"/>
</dbReference>
<reference evidence="1" key="1">
    <citation type="journal article" date="2020" name="mSystems">
        <title>Genome- and Community-Level Interaction Insights into Carbon Utilization and Element Cycling Functions of Hydrothermarchaeota in Hydrothermal Sediment.</title>
        <authorList>
            <person name="Zhou Z."/>
            <person name="Liu Y."/>
            <person name="Xu W."/>
            <person name="Pan J."/>
            <person name="Luo Z.H."/>
            <person name="Li M."/>
        </authorList>
    </citation>
    <scope>NUCLEOTIDE SEQUENCE [LARGE SCALE GENOMIC DNA]</scope>
    <source>
        <strain evidence="1">HyVt-577</strain>
    </source>
</reference>
<dbReference type="AlphaFoldDB" id="A0A7V4U267"/>
<proteinExistence type="predicted"/>
<feature type="non-terminal residue" evidence="1">
    <location>
        <position position="1"/>
    </location>
</feature>